<comment type="caution">
    <text evidence="1">The sequence shown here is derived from an EMBL/GenBank/DDBJ whole genome shotgun (WGS) entry which is preliminary data.</text>
</comment>
<gene>
    <name evidence="1" type="ORF">I553_2443</name>
</gene>
<name>X8C7D3_MYCXE</name>
<accession>X8C7D3</accession>
<dbReference type="AlphaFoldDB" id="X8C7D3"/>
<dbReference type="EMBL" id="JAOB01000033">
    <property type="protein sequence ID" value="EUA52257.1"/>
    <property type="molecule type" value="Genomic_DNA"/>
</dbReference>
<proteinExistence type="predicted"/>
<sequence length="50" mass="5450">MMRLGLNEYPTALHANLREEVDELVAAHTMDAVIDEAADIIEVLAAIDGE</sequence>
<reference evidence="1" key="1">
    <citation type="submission" date="2014-01" db="EMBL/GenBank/DDBJ databases">
        <authorList>
            <person name="Brown-Elliot B."/>
            <person name="Wallace R."/>
            <person name="Lenaerts A."/>
            <person name="Ordway D."/>
            <person name="DeGroote M.A."/>
            <person name="Parker T."/>
            <person name="Sizemore C."/>
            <person name="Tallon L.J."/>
            <person name="Sadzewicz L.K."/>
            <person name="Sengamalay N."/>
            <person name="Fraser C.M."/>
            <person name="Hine E."/>
            <person name="Shefchek K.A."/>
            <person name="Das S.P."/>
            <person name="Tettelin H."/>
        </authorList>
    </citation>
    <scope>NUCLEOTIDE SEQUENCE [LARGE SCALE GENOMIC DNA]</scope>
    <source>
        <strain evidence="1">4042</strain>
    </source>
</reference>
<dbReference type="PATRIC" id="fig|1299334.3.peg.3555"/>
<evidence type="ECO:0000313" key="1">
    <source>
        <dbReference type="EMBL" id="EUA52257.1"/>
    </source>
</evidence>
<organism evidence="1">
    <name type="scientific">Mycobacterium xenopi 4042</name>
    <dbReference type="NCBI Taxonomy" id="1299334"/>
    <lineage>
        <taxon>Bacteria</taxon>
        <taxon>Bacillati</taxon>
        <taxon>Actinomycetota</taxon>
        <taxon>Actinomycetes</taxon>
        <taxon>Mycobacteriales</taxon>
        <taxon>Mycobacteriaceae</taxon>
        <taxon>Mycobacterium</taxon>
    </lineage>
</organism>
<protein>
    <submittedName>
        <fullName evidence="1">Uncharacterized protein</fullName>
    </submittedName>
</protein>